<name>Q2W297_PARM1</name>
<dbReference type="PANTHER" id="PTHR23407:SF1">
    <property type="entry name" value="5-FORMYLTETRAHYDROFOLATE CYCLO-LIGASE"/>
    <property type="match status" value="1"/>
</dbReference>
<evidence type="ECO:0000313" key="6">
    <source>
        <dbReference type="EMBL" id="BAE52028.1"/>
    </source>
</evidence>
<dbReference type="EC" id="6.3.3.2" evidence="5"/>
<dbReference type="GO" id="GO:0009396">
    <property type="term" value="P:folic acid-containing compound biosynthetic process"/>
    <property type="evidence" value="ECO:0007669"/>
    <property type="project" value="TreeGrafter"/>
</dbReference>
<dbReference type="PANTHER" id="PTHR23407">
    <property type="entry name" value="ATPASE INHIBITOR/5-FORMYLTETRAHYDROFOLATE CYCLO-LIGASE"/>
    <property type="match status" value="1"/>
</dbReference>
<accession>Q2W297</accession>
<evidence type="ECO:0000313" key="7">
    <source>
        <dbReference type="Proteomes" id="UP000007058"/>
    </source>
</evidence>
<feature type="binding site" evidence="4">
    <location>
        <position position="12"/>
    </location>
    <ligand>
        <name>substrate</name>
    </ligand>
</feature>
<keyword evidence="3 4" id="KW-0067">ATP-binding</keyword>
<proteinExistence type="inferred from homology"/>
<comment type="catalytic activity">
    <reaction evidence="5">
        <text>(6S)-5-formyl-5,6,7,8-tetrahydrofolate + ATP = (6R)-5,10-methenyltetrahydrofolate + ADP + phosphate</text>
        <dbReference type="Rhea" id="RHEA:10488"/>
        <dbReference type="ChEBI" id="CHEBI:30616"/>
        <dbReference type="ChEBI" id="CHEBI:43474"/>
        <dbReference type="ChEBI" id="CHEBI:57455"/>
        <dbReference type="ChEBI" id="CHEBI:57457"/>
        <dbReference type="ChEBI" id="CHEBI:456216"/>
        <dbReference type="EC" id="6.3.3.2"/>
    </reaction>
</comment>
<dbReference type="Gene3D" id="3.40.50.10420">
    <property type="entry name" value="NagB/RpiA/CoA transferase-like"/>
    <property type="match status" value="1"/>
</dbReference>
<dbReference type="Pfam" id="PF01812">
    <property type="entry name" value="5-FTHF_cyc-lig"/>
    <property type="match status" value="1"/>
</dbReference>
<evidence type="ECO:0000256" key="1">
    <source>
        <dbReference type="ARBA" id="ARBA00010638"/>
    </source>
</evidence>
<keyword evidence="7" id="KW-1185">Reference proteome</keyword>
<gene>
    <name evidence="6" type="ordered locus">amb3224</name>
</gene>
<keyword evidence="5" id="KW-0479">Metal-binding</keyword>
<keyword evidence="2 4" id="KW-0547">Nucleotide-binding</keyword>
<evidence type="ECO:0000256" key="2">
    <source>
        <dbReference type="ARBA" id="ARBA00022741"/>
    </source>
</evidence>
<keyword evidence="5" id="KW-0460">Magnesium</keyword>
<evidence type="ECO:0000256" key="4">
    <source>
        <dbReference type="PIRSR" id="PIRSR006806-1"/>
    </source>
</evidence>
<evidence type="ECO:0000256" key="5">
    <source>
        <dbReference type="RuleBase" id="RU361279"/>
    </source>
</evidence>
<dbReference type="AlphaFoldDB" id="Q2W297"/>
<dbReference type="PIRSF" id="PIRSF006806">
    <property type="entry name" value="FTHF_cligase"/>
    <property type="match status" value="1"/>
</dbReference>
<dbReference type="EMBL" id="AP007255">
    <property type="protein sequence ID" value="BAE52028.1"/>
    <property type="molecule type" value="Genomic_DNA"/>
</dbReference>
<dbReference type="Proteomes" id="UP000007058">
    <property type="component" value="Chromosome"/>
</dbReference>
<comment type="cofactor">
    <cofactor evidence="5">
        <name>Mg(2+)</name>
        <dbReference type="ChEBI" id="CHEBI:18420"/>
    </cofactor>
</comment>
<evidence type="ECO:0000256" key="3">
    <source>
        <dbReference type="ARBA" id="ARBA00022840"/>
    </source>
</evidence>
<comment type="similarity">
    <text evidence="1 5">Belongs to the 5-formyltetrahydrofolate cyclo-ligase family.</text>
</comment>
<dbReference type="InterPro" id="IPR024185">
    <property type="entry name" value="FTHF_cligase-like_sf"/>
</dbReference>
<dbReference type="GO" id="GO:0005524">
    <property type="term" value="F:ATP binding"/>
    <property type="evidence" value="ECO:0007669"/>
    <property type="project" value="UniProtKB-KW"/>
</dbReference>
<dbReference type="InterPro" id="IPR037171">
    <property type="entry name" value="NagB/RpiA_transferase-like"/>
</dbReference>
<sequence>MVVAGYWPLGDEIDPRPLMDALAARGHVLALPTVTQSGGILEFRPWSPGEALEPGPHGTWHPVARPPVGPQVLLVPLLAFDTRGFRLGYGGGYYDRTLGQLRRDGAVCAIGLAFAAQEVDTVPTDPWDIALDLIATEHGVIVTAAK</sequence>
<dbReference type="SUPFAM" id="SSF100950">
    <property type="entry name" value="NagB/RpiA/CoA transferase-like"/>
    <property type="match status" value="1"/>
</dbReference>
<reference evidence="6 7" key="1">
    <citation type="journal article" date="2005" name="DNA Res.">
        <title>Complete genome sequence of the facultative anaerobic magnetotactic bacterium Magnetospirillum sp. strain AMB-1.</title>
        <authorList>
            <person name="Matsunaga T."/>
            <person name="Okamura Y."/>
            <person name="Fukuda Y."/>
            <person name="Wahyudi A.T."/>
            <person name="Murase Y."/>
            <person name="Takeyama H."/>
        </authorList>
    </citation>
    <scope>NUCLEOTIDE SEQUENCE [LARGE SCALE GENOMIC DNA]</scope>
    <source>
        <strain evidence="7">ATCC 700264 / AMB-1</strain>
    </source>
</reference>
<dbReference type="GO" id="GO:0035999">
    <property type="term" value="P:tetrahydrofolate interconversion"/>
    <property type="evidence" value="ECO:0007669"/>
    <property type="project" value="TreeGrafter"/>
</dbReference>
<dbReference type="STRING" id="342108.amb3224"/>
<dbReference type="InterPro" id="IPR002698">
    <property type="entry name" value="FTHF_cligase"/>
</dbReference>
<feature type="binding site" evidence="4">
    <location>
        <begin position="86"/>
        <end position="94"/>
    </location>
    <ligand>
        <name>ATP</name>
        <dbReference type="ChEBI" id="CHEBI:30616"/>
    </ligand>
</feature>
<dbReference type="GO" id="GO:0030272">
    <property type="term" value="F:5-formyltetrahydrofolate cyclo-ligase activity"/>
    <property type="evidence" value="ECO:0007669"/>
    <property type="project" value="UniProtKB-EC"/>
</dbReference>
<organism evidence="6 7">
    <name type="scientific">Paramagnetospirillum magneticum (strain ATCC 700264 / AMB-1)</name>
    <name type="common">Magnetospirillum magneticum</name>
    <dbReference type="NCBI Taxonomy" id="342108"/>
    <lineage>
        <taxon>Bacteria</taxon>
        <taxon>Pseudomonadati</taxon>
        <taxon>Pseudomonadota</taxon>
        <taxon>Alphaproteobacteria</taxon>
        <taxon>Rhodospirillales</taxon>
        <taxon>Magnetospirillaceae</taxon>
        <taxon>Paramagnetospirillum</taxon>
    </lineage>
</organism>
<protein>
    <recommendedName>
        <fullName evidence="5">5-formyltetrahydrofolate cyclo-ligase</fullName>
        <ecNumber evidence="5">6.3.3.2</ecNumber>
    </recommendedName>
</protein>
<dbReference type="KEGG" id="mag:amb3224"/>
<dbReference type="NCBIfam" id="TIGR02727">
    <property type="entry name" value="MTHFS_bact"/>
    <property type="match status" value="1"/>
</dbReference>
<dbReference type="GO" id="GO:0046872">
    <property type="term" value="F:metal ion binding"/>
    <property type="evidence" value="ECO:0007669"/>
    <property type="project" value="UniProtKB-KW"/>
</dbReference>
<dbReference type="HOGENOM" id="CLU_066245_0_1_5"/>